<dbReference type="PANTHER" id="PTHR30153:SF2">
    <property type="entry name" value="REPLICATIVE DNA HELICASE"/>
    <property type="match status" value="1"/>
</dbReference>
<dbReference type="GO" id="GO:0005829">
    <property type="term" value="C:cytosol"/>
    <property type="evidence" value="ECO:0007669"/>
    <property type="project" value="TreeGrafter"/>
</dbReference>
<name>A0A0G1LSD3_9BACT</name>
<keyword evidence="6 12" id="KW-0347">Helicase</keyword>
<accession>A0A0G1LSD3</accession>
<evidence type="ECO:0000256" key="7">
    <source>
        <dbReference type="ARBA" id="ARBA00022840"/>
    </source>
</evidence>
<dbReference type="CDD" id="cd00984">
    <property type="entry name" value="DnaB_C"/>
    <property type="match status" value="1"/>
</dbReference>
<keyword evidence="5 12" id="KW-0378">Hydrolase</keyword>
<feature type="domain" description="SF4 helicase" evidence="14">
    <location>
        <begin position="176"/>
        <end position="451"/>
    </location>
</feature>
<comment type="function">
    <text evidence="12">The main replicative DNA helicase, it participates in initiation and elongation during chromosome replication. Travels ahead of the DNA replisome, separating dsDNA into templates for DNA synthesis. A processive ATP-dependent 5'-3' DNA helicase it has DNA-dependent ATPase activity.</text>
</comment>
<dbReference type="InterPro" id="IPR003593">
    <property type="entry name" value="AAA+_ATPase"/>
</dbReference>
<organism evidence="15 16">
    <name type="scientific">Candidatus Uhrbacteria bacterium GW2011_GWF2_44_350</name>
    <dbReference type="NCBI Taxonomy" id="1619000"/>
    <lineage>
        <taxon>Bacteria</taxon>
        <taxon>Candidatus Uhriibacteriota</taxon>
    </lineage>
</organism>
<evidence type="ECO:0000256" key="10">
    <source>
        <dbReference type="ARBA" id="ARBA00048954"/>
    </source>
</evidence>
<evidence type="ECO:0000313" key="15">
    <source>
        <dbReference type="EMBL" id="KKT71742.1"/>
    </source>
</evidence>
<comment type="caution">
    <text evidence="15">The sequence shown here is derived from an EMBL/GenBank/DDBJ whole genome shotgun (WGS) entry which is preliminary data.</text>
</comment>
<comment type="catalytic activity">
    <reaction evidence="10 12">
        <text>ATP + H2O = ADP + phosphate + H(+)</text>
        <dbReference type="Rhea" id="RHEA:13065"/>
        <dbReference type="ChEBI" id="CHEBI:15377"/>
        <dbReference type="ChEBI" id="CHEBI:15378"/>
        <dbReference type="ChEBI" id="CHEBI:30616"/>
        <dbReference type="ChEBI" id="CHEBI:43474"/>
        <dbReference type="ChEBI" id="CHEBI:456216"/>
        <dbReference type="EC" id="5.6.2.3"/>
    </reaction>
</comment>
<dbReference type="InterPro" id="IPR007692">
    <property type="entry name" value="DNA_helicase_DnaB"/>
</dbReference>
<dbReference type="GO" id="GO:1990077">
    <property type="term" value="C:primosome complex"/>
    <property type="evidence" value="ECO:0007669"/>
    <property type="project" value="UniProtKB-UniRule"/>
</dbReference>
<proteinExistence type="inferred from homology"/>
<feature type="compositionally biased region" description="Pro residues" evidence="13">
    <location>
        <begin position="454"/>
        <end position="477"/>
    </location>
</feature>
<dbReference type="InterPro" id="IPR016136">
    <property type="entry name" value="DNA_helicase_N/primase_C"/>
</dbReference>
<dbReference type="GO" id="GO:0003677">
    <property type="term" value="F:DNA binding"/>
    <property type="evidence" value="ECO:0007669"/>
    <property type="project" value="UniProtKB-UniRule"/>
</dbReference>
<evidence type="ECO:0000256" key="1">
    <source>
        <dbReference type="ARBA" id="ARBA00008428"/>
    </source>
</evidence>
<dbReference type="PANTHER" id="PTHR30153">
    <property type="entry name" value="REPLICATIVE DNA HELICASE DNAB"/>
    <property type="match status" value="1"/>
</dbReference>
<dbReference type="NCBIfam" id="TIGR00665">
    <property type="entry name" value="DnaB"/>
    <property type="match status" value="1"/>
</dbReference>
<evidence type="ECO:0000256" key="3">
    <source>
        <dbReference type="ARBA" id="ARBA00022705"/>
    </source>
</evidence>
<dbReference type="PROSITE" id="PS51199">
    <property type="entry name" value="SF4_HELICASE"/>
    <property type="match status" value="1"/>
</dbReference>
<dbReference type="InterPro" id="IPR007694">
    <property type="entry name" value="DNA_helicase_DnaB-like_C"/>
</dbReference>
<evidence type="ECO:0000256" key="2">
    <source>
        <dbReference type="ARBA" id="ARBA00022515"/>
    </source>
</evidence>
<dbReference type="FunFam" id="1.10.860.10:FF:000001">
    <property type="entry name" value="Replicative DNA helicase"/>
    <property type="match status" value="1"/>
</dbReference>
<keyword evidence="9" id="KW-0413">Isomerase</keyword>
<keyword evidence="8 12" id="KW-0238">DNA-binding</keyword>
<evidence type="ECO:0000256" key="4">
    <source>
        <dbReference type="ARBA" id="ARBA00022741"/>
    </source>
</evidence>
<dbReference type="GO" id="GO:0006269">
    <property type="term" value="P:DNA replication, synthesis of primer"/>
    <property type="evidence" value="ECO:0007669"/>
    <property type="project" value="UniProtKB-UniRule"/>
</dbReference>
<evidence type="ECO:0000256" key="5">
    <source>
        <dbReference type="ARBA" id="ARBA00022801"/>
    </source>
</evidence>
<evidence type="ECO:0000313" key="16">
    <source>
        <dbReference type="Proteomes" id="UP000034154"/>
    </source>
</evidence>
<keyword evidence="7 12" id="KW-0067">ATP-binding</keyword>
<evidence type="ECO:0000256" key="13">
    <source>
        <dbReference type="SAM" id="MobiDB-lite"/>
    </source>
</evidence>
<dbReference type="InterPro" id="IPR027417">
    <property type="entry name" value="P-loop_NTPase"/>
</dbReference>
<dbReference type="Pfam" id="PF03796">
    <property type="entry name" value="DnaB_C"/>
    <property type="match status" value="1"/>
</dbReference>
<dbReference type="Gene3D" id="1.10.860.10">
    <property type="entry name" value="DNAb Helicase, Chain A"/>
    <property type="match status" value="1"/>
</dbReference>
<keyword evidence="4 12" id="KW-0547">Nucleotide-binding</keyword>
<dbReference type="AlphaFoldDB" id="A0A0G1LSD3"/>
<dbReference type="EC" id="5.6.2.3" evidence="11 12"/>
<keyword evidence="3 12" id="KW-0235">DNA replication</keyword>
<dbReference type="InterPro" id="IPR007693">
    <property type="entry name" value="DNA_helicase_DnaB-like_N"/>
</dbReference>
<evidence type="ECO:0000259" key="14">
    <source>
        <dbReference type="PROSITE" id="PS51199"/>
    </source>
</evidence>
<evidence type="ECO:0000256" key="6">
    <source>
        <dbReference type="ARBA" id="ARBA00022806"/>
    </source>
</evidence>
<dbReference type="InterPro" id="IPR036185">
    <property type="entry name" value="DNA_heli_DnaB-like_N_sf"/>
</dbReference>
<dbReference type="GO" id="GO:0043139">
    <property type="term" value="F:5'-3' DNA helicase activity"/>
    <property type="evidence" value="ECO:0007669"/>
    <property type="project" value="UniProtKB-EC"/>
</dbReference>
<dbReference type="Gene3D" id="3.40.50.300">
    <property type="entry name" value="P-loop containing nucleotide triphosphate hydrolases"/>
    <property type="match status" value="1"/>
</dbReference>
<dbReference type="SMART" id="SM00382">
    <property type="entry name" value="AAA"/>
    <property type="match status" value="1"/>
</dbReference>
<dbReference type="Pfam" id="PF00772">
    <property type="entry name" value="DnaB"/>
    <property type="match status" value="1"/>
</dbReference>
<reference evidence="15 16" key="1">
    <citation type="journal article" date="2015" name="Nature">
        <title>rRNA introns, odd ribosomes, and small enigmatic genomes across a large radiation of phyla.</title>
        <authorList>
            <person name="Brown C.T."/>
            <person name="Hug L.A."/>
            <person name="Thomas B.C."/>
            <person name="Sharon I."/>
            <person name="Castelle C.J."/>
            <person name="Singh A."/>
            <person name="Wilkins M.J."/>
            <person name="Williams K.H."/>
            <person name="Banfield J.F."/>
        </authorList>
    </citation>
    <scope>NUCLEOTIDE SEQUENCE [LARGE SCALE GENOMIC DNA]</scope>
</reference>
<feature type="region of interest" description="Disordered" evidence="13">
    <location>
        <begin position="448"/>
        <end position="488"/>
    </location>
</feature>
<dbReference type="PATRIC" id="fig|1619000.3.peg.198"/>
<protein>
    <recommendedName>
        <fullName evidence="11 12">Replicative DNA helicase</fullName>
        <ecNumber evidence="11 12">5.6.2.3</ecNumber>
    </recommendedName>
</protein>
<evidence type="ECO:0000256" key="11">
    <source>
        <dbReference type="NCBIfam" id="TIGR00665"/>
    </source>
</evidence>
<evidence type="ECO:0000256" key="9">
    <source>
        <dbReference type="ARBA" id="ARBA00023235"/>
    </source>
</evidence>
<dbReference type="NCBIfam" id="NF004384">
    <property type="entry name" value="PRK05748.1"/>
    <property type="match status" value="1"/>
</dbReference>
<dbReference type="GO" id="GO:0005524">
    <property type="term" value="F:ATP binding"/>
    <property type="evidence" value="ECO:0007669"/>
    <property type="project" value="UniProtKB-UniRule"/>
</dbReference>
<gene>
    <name evidence="15" type="ORF">UW63_C0009G0011</name>
</gene>
<dbReference type="GO" id="GO:0016887">
    <property type="term" value="F:ATP hydrolysis activity"/>
    <property type="evidence" value="ECO:0007669"/>
    <property type="project" value="RHEA"/>
</dbReference>
<dbReference type="SUPFAM" id="SSF48024">
    <property type="entry name" value="N-terminal domain of DnaB helicase"/>
    <property type="match status" value="1"/>
</dbReference>
<evidence type="ECO:0000256" key="12">
    <source>
        <dbReference type="RuleBase" id="RU362085"/>
    </source>
</evidence>
<evidence type="ECO:0000256" key="8">
    <source>
        <dbReference type="ARBA" id="ARBA00023125"/>
    </source>
</evidence>
<sequence length="488" mass="54378">MPEQRIPPQSLEAEQCLLGCLLIDPEAFYKIADIVQADAFYRESHRAVFDAMVDLNVRHEPIDLLTLGNRLEELDKLQLVGGRAYLVELANSVSTAGNVVHYANIIQKKSTLRRLLSVAGDIMEMGYDEAEDIDIVLDGAERSIFSVSQKFLRSAFVDIKNVLSEAFERIDELHRNKGQLRGVPTGFTELDNIMTGMQKSDLVILAARPSVGKTSLALDIARHVAVKLKIPVGLFSLEMSKEQLVDRMISAEAGVDLWKLRTGRLSERDDDFPRIGHALGKLSESPVYIDDTASVTVMQIRAKARRLQAEHGLGLIVIDYLQLIEGRNKSGSDNRVQEISEISRALKQIARELSVPVLALSQLSRAVEQTKPAIPRLSHLRDSGSIEQDADVVLFIYRKSADMNYRQEDLSPEEKHIAELYIAKHRNGPTGMIRLFFDGQRTSFRNLELRRSDSPPPPPIGNYDQAPPPLPPPPAIEAPPVDNMGAPF</sequence>
<comment type="similarity">
    <text evidence="1 12">Belongs to the helicase family. DnaB subfamily.</text>
</comment>
<dbReference type="Proteomes" id="UP000034154">
    <property type="component" value="Unassembled WGS sequence"/>
</dbReference>
<dbReference type="EMBL" id="LCJB01000009">
    <property type="protein sequence ID" value="KKT71742.1"/>
    <property type="molecule type" value="Genomic_DNA"/>
</dbReference>
<dbReference type="SUPFAM" id="SSF52540">
    <property type="entry name" value="P-loop containing nucleoside triphosphate hydrolases"/>
    <property type="match status" value="1"/>
</dbReference>
<keyword evidence="2 12" id="KW-0639">Primosome</keyword>